<sequence length="872" mass="95240">MERPLVLPLAACTDSSLAGGKARGLAQLIAADMSVPSGLCATTAFYREFLRQAGLTGAVDSLRAAALSGGDRAPLARDLRLRILKAPWPGDLRHELETSVLNLGLNEATLWAVRSSATNEDAMQASFAGLYRTHLGIRFSGILAAVQDLWSSLWEERVLAYHRKTAEASSLPEMAVVIQPMLDATVAGVAYSIDPVTGENHIVVDALPGLGAPLVDGTATPDHYVVRTESPATGDAVITRDIIVKSSALRVGPDGLRTEPLPHDAGASSSMSDRQLIELAAVTKRIEALLGHPADVEWAIDQQGLWLLQARPVTVAVGGGQTSAGEWEWSRANLKETMPEVPSPIGLSFLERFMDAYIIKHYRRLGCRIPEGACSVRAFHGRPYINTTLFHSLILQLGGDPSLNAEQMGGEPVSIVQPESVLGPLVRLRAVRLMWREMKRAVSDSPRYFADMKQQALRYQPDNIRDWKADDLDRHLEELGRRLDRQEMTFGIVLGVGQCLQTFSTLLPEWLGEDWRGLLNAALQGKGTVISAQQIHRVAELVAAVRQDETLLHGIVNEKWDLATLRRQAPRSPFLARFDRYLEEFGHRGTGESDVMSPRFADRPDVVLDVVRVQLSGPVARPEDIVARQRATRAAALETIRARLGWRLDRLAVFLWCYRRLCRFLALREANRHHLMYYSAAVRNLLLRFGACLAARGTLAAPDDVFYLTLEERASVLSAAERDWKETVRLRKADRLRWLAVQMPDTIRNSQNRTGGESGPTDGSLRGTPISTGTVIGPARLVRSMADWPKVRPGDIIVAPVIDPGMAPLFGIAAGLVAEMGGTLSHGAIIAREYGLPAVANVSGIVGLLKDGERVQVDGGSGQVHIDSAAGN</sequence>
<dbReference type="Pfam" id="PF00391">
    <property type="entry name" value="PEP-utilizers"/>
    <property type="match status" value="1"/>
</dbReference>
<dbReference type="Proteomes" id="UP000192042">
    <property type="component" value="Chromosome I"/>
</dbReference>
<dbReference type="InterPro" id="IPR013815">
    <property type="entry name" value="ATP_grasp_subdomain_1"/>
</dbReference>
<dbReference type="PANTHER" id="PTHR43615">
    <property type="entry name" value="PHOSPHOENOLPYRUVATE SYNTHASE-RELATED"/>
    <property type="match status" value="1"/>
</dbReference>
<dbReference type="Pfam" id="PF01326">
    <property type="entry name" value="PPDK_N"/>
    <property type="match status" value="1"/>
</dbReference>
<feature type="region of interest" description="Disordered" evidence="1">
    <location>
        <begin position="748"/>
        <end position="769"/>
    </location>
</feature>
<dbReference type="InterPro" id="IPR036637">
    <property type="entry name" value="Phosphohistidine_dom_sf"/>
</dbReference>
<dbReference type="Gene3D" id="3.30.1490.20">
    <property type="entry name" value="ATP-grasp fold, A domain"/>
    <property type="match status" value="1"/>
</dbReference>
<keyword evidence="4" id="KW-0670">Pyruvate</keyword>
<feature type="domain" description="PEP-utilising enzyme mobile" evidence="2">
    <location>
        <begin position="792"/>
        <end position="862"/>
    </location>
</feature>
<accession>A0A1W1I3Y1</accession>
<keyword evidence="4" id="KW-0808">Transferase</keyword>
<dbReference type="AlphaFoldDB" id="A0A1W1I3Y1"/>
<keyword evidence="5" id="KW-1185">Reference proteome</keyword>
<name>A0A1W1I3Y1_9BACT</name>
<feature type="domain" description="Pyruvate phosphate dikinase AMP/ATP-binding" evidence="3">
    <location>
        <begin position="16"/>
        <end position="316"/>
    </location>
</feature>
<dbReference type="InterPro" id="IPR002192">
    <property type="entry name" value="PPDK_AMP/ATP-bd"/>
</dbReference>
<evidence type="ECO:0000259" key="3">
    <source>
        <dbReference type="Pfam" id="PF01326"/>
    </source>
</evidence>
<proteinExistence type="predicted"/>
<reference evidence="4 5" key="1">
    <citation type="submission" date="2017-03" db="EMBL/GenBank/DDBJ databases">
        <authorList>
            <person name="Afonso C.L."/>
            <person name="Miller P.J."/>
            <person name="Scott M.A."/>
            <person name="Spackman E."/>
            <person name="Goraichik I."/>
            <person name="Dimitrov K.M."/>
            <person name="Suarez D.L."/>
            <person name="Swayne D.E."/>
        </authorList>
    </citation>
    <scope>NUCLEOTIDE SEQUENCE [LARGE SCALE GENOMIC DNA]</scope>
    <source>
        <strain evidence="4">Genome sequencing of Nitrospira japonica strain NJ11</strain>
    </source>
</reference>
<evidence type="ECO:0000259" key="2">
    <source>
        <dbReference type="Pfam" id="PF00391"/>
    </source>
</evidence>
<dbReference type="InterPro" id="IPR051549">
    <property type="entry name" value="PEP_Utilizing_Enz"/>
</dbReference>
<dbReference type="EMBL" id="LT828648">
    <property type="protein sequence ID" value="SLM47712.1"/>
    <property type="molecule type" value="Genomic_DNA"/>
</dbReference>
<evidence type="ECO:0000313" key="4">
    <source>
        <dbReference type="EMBL" id="SLM47712.1"/>
    </source>
</evidence>
<protein>
    <submittedName>
        <fullName evidence="4">Putative Phosphoenolpyruvate synthase</fullName>
        <ecNumber evidence="4">2.7.9.2</ecNumber>
    </submittedName>
</protein>
<evidence type="ECO:0000256" key="1">
    <source>
        <dbReference type="SAM" id="MobiDB-lite"/>
    </source>
</evidence>
<dbReference type="EC" id="2.7.9.2" evidence="4"/>
<dbReference type="GO" id="GO:0005524">
    <property type="term" value="F:ATP binding"/>
    <property type="evidence" value="ECO:0007669"/>
    <property type="project" value="InterPro"/>
</dbReference>
<dbReference type="STRING" id="1325564.NSJP_1540"/>
<dbReference type="Gene3D" id="3.30.470.20">
    <property type="entry name" value="ATP-grasp fold, B domain"/>
    <property type="match status" value="1"/>
</dbReference>
<dbReference type="PANTHER" id="PTHR43615:SF1">
    <property type="entry name" value="PPDK_N DOMAIN-CONTAINING PROTEIN"/>
    <property type="match status" value="1"/>
</dbReference>
<dbReference type="KEGG" id="nja:NSJP_1540"/>
<dbReference type="RefSeq" id="WP_080886203.1">
    <property type="nucleotide sequence ID" value="NZ_LT828648.1"/>
</dbReference>
<dbReference type="InterPro" id="IPR008279">
    <property type="entry name" value="PEP-util_enz_mobile_dom"/>
</dbReference>
<dbReference type="Gene3D" id="3.50.30.10">
    <property type="entry name" value="Phosphohistidine domain"/>
    <property type="match status" value="1"/>
</dbReference>
<dbReference type="GO" id="GO:0008986">
    <property type="term" value="F:pyruvate, water dikinase activity"/>
    <property type="evidence" value="ECO:0007669"/>
    <property type="project" value="UniProtKB-EC"/>
</dbReference>
<gene>
    <name evidence="4" type="ORF">NSJP_1540</name>
</gene>
<dbReference type="SUPFAM" id="SSF56059">
    <property type="entry name" value="Glutathione synthetase ATP-binding domain-like"/>
    <property type="match status" value="1"/>
</dbReference>
<dbReference type="OrthoDB" id="9765468at2"/>
<dbReference type="SUPFAM" id="SSF52009">
    <property type="entry name" value="Phosphohistidine domain"/>
    <property type="match status" value="1"/>
</dbReference>
<organism evidence="4 5">
    <name type="scientific">Nitrospira japonica</name>
    <dbReference type="NCBI Taxonomy" id="1325564"/>
    <lineage>
        <taxon>Bacteria</taxon>
        <taxon>Pseudomonadati</taxon>
        <taxon>Nitrospirota</taxon>
        <taxon>Nitrospiria</taxon>
        <taxon>Nitrospirales</taxon>
        <taxon>Nitrospiraceae</taxon>
        <taxon>Nitrospira</taxon>
    </lineage>
</organism>
<evidence type="ECO:0000313" key="5">
    <source>
        <dbReference type="Proteomes" id="UP000192042"/>
    </source>
</evidence>